<evidence type="ECO:0000313" key="5">
    <source>
        <dbReference type="Proteomes" id="UP000295132"/>
    </source>
</evidence>
<evidence type="ECO:0000256" key="2">
    <source>
        <dbReference type="ARBA" id="ARBA00023669"/>
    </source>
</evidence>
<keyword evidence="3" id="KW-1283">Bacterial microcompartment</keyword>
<dbReference type="InterPro" id="IPR036677">
    <property type="entry name" value="EutN_CcmL_sf"/>
</dbReference>
<keyword evidence="2" id="KW-1282">Carboxysome</keyword>
<proteinExistence type="predicted"/>
<reference evidence="4 5" key="1">
    <citation type="submission" date="2019-03" db="EMBL/GenBank/DDBJ databases">
        <title>Bacillus niacini sp. nov. a Nicotinate-Metabolizing Mesophile Isolated from Soil.</title>
        <authorList>
            <person name="Zhang G."/>
        </authorList>
    </citation>
    <scope>NUCLEOTIDE SEQUENCE [LARGE SCALE GENOMIC DNA]</scope>
    <source>
        <strain evidence="4 5">WN066</strain>
    </source>
</reference>
<protein>
    <submittedName>
        <fullName evidence="4">Ethanolamine utilization protein EutN</fullName>
    </submittedName>
</protein>
<evidence type="ECO:0000256" key="3">
    <source>
        <dbReference type="ARBA" id="ARBA00024446"/>
    </source>
</evidence>
<dbReference type="RefSeq" id="WP_133335179.1">
    <property type="nucleotide sequence ID" value="NZ_SMYO01000006.1"/>
</dbReference>
<dbReference type="InterPro" id="IPR004992">
    <property type="entry name" value="EutN_CcmL"/>
</dbReference>
<gene>
    <name evidence="4" type="ORF">E2K98_14320</name>
</gene>
<dbReference type="PANTHER" id="PTHR36539">
    <property type="entry name" value="ETHANOLAMINE UTILIZATION PROTEIN EUTN"/>
    <property type="match status" value="1"/>
</dbReference>
<dbReference type="EMBL" id="SMYO01000006">
    <property type="protein sequence ID" value="TDK60890.1"/>
    <property type="molecule type" value="Genomic_DNA"/>
</dbReference>
<sequence>MRLARVEGSIWAIQKEKGMENIKLLIVQPINVEKQPEGNVIIAMDRIGAGIGEFVIITQGTPAQKLMGEKGAPIDAAIVGIVDSLEVPIDQ</sequence>
<evidence type="ECO:0000256" key="1">
    <source>
        <dbReference type="ARBA" id="ARBA00023587"/>
    </source>
</evidence>
<dbReference type="AlphaFoldDB" id="A0A4R5VST0"/>
<dbReference type="Pfam" id="PF03319">
    <property type="entry name" value="EutN_CcmL"/>
    <property type="match status" value="1"/>
</dbReference>
<accession>A0A4R5VST0</accession>
<name>A0A4R5VST0_9BACI</name>
<dbReference type="PROSITE" id="PS51932">
    <property type="entry name" value="BMV"/>
    <property type="match status" value="1"/>
</dbReference>
<dbReference type="SUPFAM" id="SSF159133">
    <property type="entry name" value="EutN/CcmL-like"/>
    <property type="match status" value="1"/>
</dbReference>
<organism evidence="4 5">
    <name type="scientific">Bacillus salipaludis</name>
    <dbReference type="NCBI Taxonomy" id="2547811"/>
    <lineage>
        <taxon>Bacteria</taxon>
        <taxon>Bacillati</taxon>
        <taxon>Bacillota</taxon>
        <taxon>Bacilli</taxon>
        <taxon>Bacillales</taxon>
        <taxon>Bacillaceae</taxon>
        <taxon>Bacillus</taxon>
    </lineage>
</organism>
<dbReference type="Gene3D" id="2.40.50.220">
    <property type="entry name" value="EutN/Ccml"/>
    <property type="match status" value="1"/>
</dbReference>
<dbReference type="GO" id="GO:0031470">
    <property type="term" value="C:carboxysome"/>
    <property type="evidence" value="ECO:0007669"/>
    <property type="project" value="UniProtKB-SubCell"/>
</dbReference>
<dbReference type="CDD" id="cd01614">
    <property type="entry name" value="EutN_CcmL"/>
    <property type="match status" value="1"/>
</dbReference>
<comment type="subcellular location">
    <subcellularLocation>
        <location evidence="1">Carboxysome</location>
    </subcellularLocation>
</comment>
<comment type="caution">
    <text evidence="4">The sequence shown here is derived from an EMBL/GenBank/DDBJ whole genome shotgun (WGS) entry which is preliminary data.</text>
</comment>
<dbReference type="PANTHER" id="PTHR36539:SF1">
    <property type="entry name" value="BACTERIAL MICROCOMPARTMENT SHELL VERTEX PROTEIN EUTN"/>
    <property type="match status" value="1"/>
</dbReference>
<dbReference type="Proteomes" id="UP000295132">
    <property type="component" value="Unassembled WGS sequence"/>
</dbReference>
<evidence type="ECO:0000313" key="4">
    <source>
        <dbReference type="EMBL" id="TDK60890.1"/>
    </source>
</evidence>